<dbReference type="InterPro" id="IPR001584">
    <property type="entry name" value="Integrase_cat-core"/>
</dbReference>
<dbReference type="HOGENOM" id="CLU_020626_11_0_0"/>
<evidence type="ECO:0000256" key="2">
    <source>
        <dbReference type="SAM" id="MobiDB-lite"/>
    </source>
</evidence>
<dbReference type="Gene3D" id="3.30.420.10">
    <property type="entry name" value="Ribonuclease H-like superfamily/Ribonuclease H"/>
    <property type="match status" value="1"/>
</dbReference>
<dbReference type="PANTHER" id="PTHR35004">
    <property type="entry name" value="TRANSPOSASE RV3428C-RELATED"/>
    <property type="match status" value="1"/>
</dbReference>
<dbReference type="PROSITE" id="PS50994">
    <property type="entry name" value="INTEGRASE"/>
    <property type="match status" value="1"/>
</dbReference>
<dbReference type="InterPro" id="IPR012337">
    <property type="entry name" value="RNaseH-like_sf"/>
</dbReference>
<evidence type="ECO:0000313" key="4">
    <source>
        <dbReference type="EMBL" id="AFS53861.1"/>
    </source>
</evidence>
<dbReference type="EMBL" id="CP002919">
    <property type="protein sequence ID" value="AFS53861.1"/>
    <property type="molecule type" value="Genomic_DNA"/>
</dbReference>
<dbReference type="AlphaFoldDB" id="J9ZCJ8"/>
<protein>
    <submittedName>
        <fullName evidence="4">ISPsy14, transposase</fullName>
    </submittedName>
</protein>
<gene>
    <name evidence="4" type="ordered locus">LFML04_1659</name>
</gene>
<dbReference type="InterPro" id="IPR036397">
    <property type="entry name" value="RNaseH_sf"/>
</dbReference>
<feature type="domain" description="Integrase catalytic" evidence="3">
    <location>
        <begin position="129"/>
        <end position="310"/>
    </location>
</feature>
<dbReference type="PATRIC" id="fig|1048260.3.peg.1776"/>
<name>J9ZCJ8_LEPFM</name>
<evidence type="ECO:0000313" key="5">
    <source>
        <dbReference type="Proteomes" id="UP000006177"/>
    </source>
</evidence>
<dbReference type="RefSeq" id="WP_014961366.1">
    <property type="nucleotide sequence ID" value="NC_018649.1"/>
</dbReference>
<dbReference type="KEGG" id="lfi:LFML04_1659"/>
<proteinExistence type="inferred from homology"/>
<dbReference type="InterPro" id="IPR054353">
    <property type="entry name" value="IstA-like_C"/>
</dbReference>
<dbReference type="GO" id="GO:0003676">
    <property type="term" value="F:nucleic acid binding"/>
    <property type="evidence" value="ECO:0007669"/>
    <property type="project" value="InterPro"/>
</dbReference>
<dbReference type="STRING" id="1048260.LFML04_1659"/>
<dbReference type="PANTHER" id="PTHR35004:SF8">
    <property type="entry name" value="TRANSPOSASE RV3428C-RELATED"/>
    <property type="match status" value="1"/>
</dbReference>
<accession>J9ZCJ8</accession>
<dbReference type="Proteomes" id="UP000006177">
    <property type="component" value="Chromosome"/>
</dbReference>
<dbReference type="NCBIfam" id="NF033546">
    <property type="entry name" value="transpos_IS21"/>
    <property type="match status" value="1"/>
</dbReference>
<feature type="region of interest" description="Disordered" evidence="2">
    <location>
        <begin position="503"/>
        <end position="536"/>
    </location>
</feature>
<dbReference type="Pfam" id="PF22483">
    <property type="entry name" value="Mu-transpos_C_2"/>
    <property type="match status" value="1"/>
</dbReference>
<dbReference type="GO" id="GO:0015074">
    <property type="term" value="P:DNA integration"/>
    <property type="evidence" value="ECO:0007669"/>
    <property type="project" value="InterPro"/>
</dbReference>
<evidence type="ECO:0000259" key="3">
    <source>
        <dbReference type="PROSITE" id="PS50994"/>
    </source>
</evidence>
<organism evidence="4 5">
    <name type="scientific">Leptospirillum ferriphilum (strain ML-04)</name>
    <dbReference type="NCBI Taxonomy" id="1048260"/>
    <lineage>
        <taxon>Bacteria</taxon>
        <taxon>Pseudomonadati</taxon>
        <taxon>Nitrospirota</taxon>
        <taxon>Nitrospiria</taxon>
        <taxon>Nitrospirales</taxon>
        <taxon>Nitrospiraceae</taxon>
        <taxon>Leptospirillum</taxon>
    </lineage>
</organism>
<evidence type="ECO:0000256" key="1">
    <source>
        <dbReference type="ARBA" id="ARBA00009277"/>
    </source>
</evidence>
<sequence>MKPLTERERMAGKRKGARMIQEIQRLKGLGLGKKAIARALRISRNTVKQYWEGDEGENRAPTVYQAPWSEVVDWETVRKSVERGQALAHHWEAVQEALPQADPRKGVPYVSFWREYRRRFPEVPLVLGQMYPPGANCEIDYKGSRPNFGFVDPALGKFVLCELFGAVLGFSRYLSVDASLTQQKADFLRSVETAYRDFGGVPKVSVTDNLTPAVTKAGKRDADLNPDYASFCAHYNTAAMPARPRKPKDKNQIESELGLFWRWLRPSLVGQTFHSLSELREYTRKAAERYNTRVQRRTGQSRAQRREEEKPHLLPLPPAPYEICEWRTARPHPDCHIQVRKNFYSVPYALRGKQVEVRITSTTVEIFFRGERVATHRLRASNEQGRYETNPGHYPEAQKALLETVPGTLLRKAAGIGPLTERLVKDLFALGNHPLRYLRRVQGVLALLRDVTAEELEDVIATFRRLGEFLPKPSMLLDAVRQSRALREEAAPIARRENRFLRGTKPVAQADTKTSRESAGKTTNPVIRTQGDCSWP</sequence>
<feature type="region of interest" description="Disordered" evidence="2">
    <location>
        <begin position="291"/>
        <end position="314"/>
    </location>
</feature>
<dbReference type="SUPFAM" id="SSF53098">
    <property type="entry name" value="Ribonuclease H-like"/>
    <property type="match status" value="1"/>
</dbReference>
<reference evidence="4 5" key="1">
    <citation type="journal article" date="2011" name="J. Microbiol.">
        <title>Complete genome of Leptospirillum ferriphilum ML-04 provides insight into its physiology and environmental adaptation.</title>
        <authorList>
            <person name="Mi S."/>
            <person name="Song J."/>
            <person name="Lin J."/>
            <person name="Che Y."/>
            <person name="Zheng H."/>
            <person name="Lin J."/>
        </authorList>
    </citation>
    <scope>NUCLEOTIDE SEQUENCE [LARGE SCALE GENOMIC DNA]</scope>
    <source>
        <strain evidence="4 5">ML-04</strain>
    </source>
</reference>
<comment type="similarity">
    <text evidence="1">Belongs to the transposase IS21/IS408/IS1162 family.</text>
</comment>